<evidence type="ECO:0000313" key="3">
    <source>
        <dbReference type="Proteomes" id="UP000014760"/>
    </source>
</evidence>
<dbReference type="OMA" id="CNADAMK"/>
<dbReference type="HOGENOM" id="CLU_1379286_0_0_1"/>
<reference evidence="2" key="3">
    <citation type="submission" date="2015-06" db="UniProtKB">
        <authorList>
            <consortium name="EnsemblMetazoa"/>
        </authorList>
    </citation>
    <scope>IDENTIFICATION</scope>
</reference>
<dbReference type="EnsemblMetazoa" id="CapteT201197">
    <property type="protein sequence ID" value="CapteP201197"/>
    <property type="gene ID" value="CapteG201197"/>
</dbReference>
<dbReference type="PANTHER" id="PTHR46880:SF5">
    <property type="entry name" value="DUF4371 DOMAIN-CONTAINING PROTEIN"/>
    <property type="match status" value="1"/>
</dbReference>
<name>R7VBV2_CAPTE</name>
<dbReference type="PANTHER" id="PTHR46880">
    <property type="entry name" value="RAS-ASSOCIATING DOMAIN-CONTAINING PROTEIN"/>
    <property type="match status" value="1"/>
</dbReference>
<keyword evidence="3" id="KW-1185">Reference proteome</keyword>
<evidence type="ECO:0000313" key="1">
    <source>
        <dbReference type="EMBL" id="ELU13160.1"/>
    </source>
</evidence>
<accession>R7VBV2</accession>
<sequence>MPTRDRKKKKKWKGGAAKHCLTLHAVYASGKSKDDCAPLQVDNAKIKKVRIAKNATHTSTSTANKFVDSMADVVRQRTVSEMNSSPSSYFGLMLDEESSAVAVQKMLGISIKFIGSNGNPSVMYLATKEVVGGKAQTMVDTVQSTFEAMGITSWQEKRRSVGTDDASVMLGRKEGVAAKLAQQCKGLTTVHCNNHCSS</sequence>
<gene>
    <name evidence="1" type="ORF">CAPTEDRAFT_201197</name>
</gene>
<reference evidence="1 3" key="2">
    <citation type="journal article" date="2013" name="Nature">
        <title>Insights into bilaterian evolution from three spiralian genomes.</title>
        <authorList>
            <person name="Simakov O."/>
            <person name="Marletaz F."/>
            <person name="Cho S.J."/>
            <person name="Edsinger-Gonzales E."/>
            <person name="Havlak P."/>
            <person name="Hellsten U."/>
            <person name="Kuo D.H."/>
            <person name="Larsson T."/>
            <person name="Lv J."/>
            <person name="Arendt D."/>
            <person name="Savage R."/>
            <person name="Osoegawa K."/>
            <person name="de Jong P."/>
            <person name="Grimwood J."/>
            <person name="Chapman J.A."/>
            <person name="Shapiro H."/>
            <person name="Aerts A."/>
            <person name="Otillar R.P."/>
            <person name="Terry A.Y."/>
            <person name="Boore J.L."/>
            <person name="Grigoriev I.V."/>
            <person name="Lindberg D.R."/>
            <person name="Seaver E.C."/>
            <person name="Weisblat D.A."/>
            <person name="Putnam N.H."/>
            <person name="Rokhsar D.S."/>
        </authorList>
    </citation>
    <scope>NUCLEOTIDE SEQUENCE</scope>
    <source>
        <strain evidence="1 3">I ESC-2004</strain>
    </source>
</reference>
<protein>
    <submittedName>
        <fullName evidence="1 2">Uncharacterized protein</fullName>
    </submittedName>
</protein>
<dbReference type="EMBL" id="KB295439">
    <property type="protein sequence ID" value="ELU13160.1"/>
    <property type="molecule type" value="Genomic_DNA"/>
</dbReference>
<dbReference type="Proteomes" id="UP000014760">
    <property type="component" value="Unassembled WGS sequence"/>
</dbReference>
<reference evidence="3" key="1">
    <citation type="submission" date="2012-12" db="EMBL/GenBank/DDBJ databases">
        <authorList>
            <person name="Hellsten U."/>
            <person name="Grimwood J."/>
            <person name="Chapman J.A."/>
            <person name="Shapiro H."/>
            <person name="Aerts A."/>
            <person name="Otillar R.P."/>
            <person name="Terry A.Y."/>
            <person name="Boore J.L."/>
            <person name="Simakov O."/>
            <person name="Marletaz F."/>
            <person name="Cho S.-J."/>
            <person name="Edsinger-Gonzales E."/>
            <person name="Havlak P."/>
            <person name="Kuo D.-H."/>
            <person name="Larsson T."/>
            <person name="Lv J."/>
            <person name="Arendt D."/>
            <person name="Savage R."/>
            <person name="Osoegawa K."/>
            <person name="de Jong P."/>
            <person name="Lindberg D.R."/>
            <person name="Seaver E.C."/>
            <person name="Weisblat D.A."/>
            <person name="Putnam N.H."/>
            <person name="Grigoriev I.V."/>
            <person name="Rokhsar D.S."/>
        </authorList>
    </citation>
    <scope>NUCLEOTIDE SEQUENCE</scope>
    <source>
        <strain evidence="3">I ESC-2004</strain>
    </source>
</reference>
<evidence type="ECO:0000313" key="2">
    <source>
        <dbReference type="EnsemblMetazoa" id="CapteP201197"/>
    </source>
</evidence>
<proteinExistence type="predicted"/>
<dbReference type="STRING" id="283909.R7VBV2"/>
<dbReference type="AlphaFoldDB" id="R7VBV2"/>
<organism evidence="1">
    <name type="scientific">Capitella teleta</name>
    <name type="common">Polychaete worm</name>
    <dbReference type="NCBI Taxonomy" id="283909"/>
    <lineage>
        <taxon>Eukaryota</taxon>
        <taxon>Metazoa</taxon>
        <taxon>Spiralia</taxon>
        <taxon>Lophotrochozoa</taxon>
        <taxon>Annelida</taxon>
        <taxon>Polychaeta</taxon>
        <taxon>Sedentaria</taxon>
        <taxon>Scolecida</taxon>
        <taxon>Capitellidae</taxon>
        <taxon>Capitella</taxon>
    </lineage>
</organism>
<dbReference type="OrthoDB" id="10000786at2759"/>
<dbReference type="EMBL" id="AMQN01019198">
    <property type="status" value="NOT_ANNOTATED_CDS"/>
    <property type="molecule type" value="Genomic_DNA"/>
</dbReference>